<dbReference type="InterPro" id="IPR027368">
    <property type="entry name" value="MnmE_dom2"/>
</dbReference>
<feature type="binding site" evidence="7">
    <location>
        <begin position="227"/>
        <end position="232"/>
    </location>
    <ligand>
        <name>GTP</name>
        <dbReference type="ChEBI" id="CHEBI:37565"/>
    </ligand>
</feature>
<reference key="1">
    <citation type="submission" date="2017-08" db="EMBL/GenBank/DDBJ databases">
        <title>A dynamic microbial community with high functional redundancy inhabits the cold, oxic subseafloor aquifer.</title>
        <authorList>
            <person name="Tully B.J."/>
            <person name="Wheat C.G."/>
            <person name="Glazer B.T."/>
            <person name="Huber J.A."/>
        </authorList>
    </citation>
    <scope>NUCLEOTIDE SEQUENCE [LARGE SCALE GENOMIC DNA]</scope>
</reference>
<dbReference type="GO" id="GO:0030488">
    <property type="term" value="P:tRNA methylation"/>
    <property type="evidence" value="ECO:0007669"/>
    <property type="project" value="TreeGrafter"/>
</dbReference>
<keyword evidence="7" id="KW-0479">Metal-binding</keyword>
<feature type="binding site" evidence="7">
    <location>
        <position position="252"/>
    </location>
    <ligand>
        <name>Mg(2+)</name>
        <dbReference type="ChEBI" id="CHEBI:18420"/>
    </ligand>
</feature>
<comment type="subunit">
    <text evidence="7">Homodimer. Heterotetramer of two MnmE and two MnmG subunits.</text>
</comment>
<dbReference type="InterPro" id="IPR031168">
    <property type="entry name" value="G_TrmE"/>
</dbReference>
<dbReference type="PROSITE" id="PS51709">
    <property type="entry name" value="G_TRME"/>
    <property type="match status" value="1"/>
</dbReference>
<dbReference type="FunFam" id="3.30.1360.120:FF:000007">
    <property type="entry name" value="tRNA modification GTPase GTPBP3, mitochondrial"/>
    <property type="match status" value="1"/>
</dbReference>
<sequence>MKQINNIYALSSGAGKAGVAVVRLSGADVPEIMSMLGQDKLVPRQAKLTLLMDPKTGEEVDSCLLLYFPAPHSFTGEHVVEFHLHGSKAVLEHLFKILAETQLCRMAEAGEFSRRAFQNDKLDLTRVEAIAAILDSETLAQKRQALRQLGGSAAQAFGKIRAELLGAIALLEATIDFSEEDIPDDLMDKIFIQVAEVRDYIAVQLSNFGRSAKLNDGFNVAIIGAPNVGKSSLMNLLVQSDVAIVSDEAGTTRDIIRARLDIDGYMVNLLDSAGLRETDNLIEAEGVRRAQQLVEQADLVLALYVDQESLTALENLDLKDSILIRNKSDVLTKIGLKSDIEISVKQGKNIDSVLQQISTHLSAYFDQVEDDIVTRERHRILLADAQENLILFLDNRDLPEEIAAEYLRRAINEVGKITGHVDVEEILGEIFSGFCIGK</sequence>
<evidence type="ECO:0000256" key="4">
    <source>
        <dbReference type="ARBA" id="ARBA00022801"/>
    </source>
</evidence>
<feature type="domain" description="TrmE-type G" evidence="9">
    <location>
        <begin position="217"/>
        <end position="362"/>
    </location>
</feature>
<dbReference type="Gene3D" id="3.40.50.300">
    <property type="entry name" value="P-loop containing nucleotide triphosphate hydrolases"/>
    <property type="match status" value="1"/>
</dbReference>
<feature type="binding site" evidence="7">
    <location>
        <position position="231"/>
    </location>
    <ligand>
        <name>Mg(2+)</name>
        <dbReference type="ChEBI" id="CHEBI:18420"/>
    </ligand>
</feature>
<dbReference type="GO" id="GO:0002098">
    <property type="term" value="P:tRNA wobble uridine modification"/>
    <property type="evidence" value="ECO:0007669"/>
    <property type="project" value="TreeGrafter"/>
</dbReference>
<feature type="binding site" evidence="7">
    <location>
        <begin position="271"/>
        <end position="274"/>
    </location>
    <ligand>
        <name>GTP</name>
        <dbReference type="ChEBI" id="CHEBI:37565"/>
    </ligand>
</feature>
<dbReference type="NCBIfam" id="TIGR00450">
    <property type="entry name" value="mnmE_trmE_thdF"/>
    <property type="match status" value="1"/>
</dbReference>
<dbReference type="AlphaFoldDB" id="A0A2A4YTU8"/>
<dbReference type="CDD" id="cd14858">
    <property type="entry name" value="TrmE_N"/>
    <property type="match status" value="1"/>
</dbReference>
<dbReference type="Pfam" id="PF12631">
    <property type="entry name" value="MnmE_helical"/>
    <property type="match status" value="1"/>
</dbReference>
<reference evidence="10" key="2">
    <citation type="journal article" date="2018" name="ISME J.">
        <title>A dynamic microbial community with high functional redundancy inhabits the cold, oxic subseafloor aquifer.</title>
        <authorList>
            <person name="Tully B.J."/>
            <person name="Wheat C.G."/>
            <person name="Glazer B.T."/>
            <person name="Huber J.A."/>
        </authorList>
    </citation>
    <scope>NUCLEOTIDE SEQUENCE</scope>
    <source>
        <strain evidence="10">NORP83</strain>
    </source>
</reference>
<dbReference type="Gene3D" id="1.20.120.430">
    <property type="entry name" value="tRNA modification GTPase MnmE domain 2"/>
    <property type="match status" value="1"/>
</dbReference>
<dbReference type="SUPFAM" id="SSF116878">
    <property type="entry name" value="TrmE connector domain"/>
    <property type="match status" value="1"/>
</dbReference>
<dbReference type="SUPFAM" id="SSF52540">
    <property type="entry name" value="P-loop containing nucleoside triphosphate hydrolases"/>
    <property type="match status" value="1"/>
</dbReference>
<keyword evidence="5 7" id="KW-0630">Potassium</keyword>
<evidence type="ECO:0000256" key="5">
    <source>
        <dbReference type="ARBA" id="ARBA00022958"/>
    </source>
</evidence>
<feature type="binding site" evidence="7">
    <location>
        <position position="121"/>
    </location>
    <ligand>
        <name>(6S)-5-formyl-5,6,7,8-tetrahydrofolate</name>
        <dbReference type="ChEBI" id="CHEBI:57457"/>
    </ligand>
</feature>
<dbReference type="InterPro" id="IPR027266">
    <property type="entry name" value="TrmE/GcvT-like"/>
</dbReference>
<keyword evidence="4 7" id="KW-0378">Hydrolase</keyword>
<dbReference type="InterPro" id="IPR025867">
    <property type="entry name" value="MnmE_helical"/>
</dbReference>
<evidence type="ECO:0000256" key="6">
    <source>
        <dbReference type="ARBA" id="ARBA00023134"/>
    </source>
</evidence>
<feature type="binding site" evidence="7">
    <location>
        <position position="23"/>
    </location>
    <ligand>
        <name>(6S)-5-formyl-5,6,7,8-tetrahydrofolate</name>
        <dbReference type="ChEBI" id="CHEBI:57457"/>
    </ligand>
</feature>
<accession>A0A2A4YTU8</accession>
<evidence type="ECO:0000259" key="9">
    <source>
        <dbReference type="PROSITE" id="PS51709"/>
    </source>
</evidence>
<feature type="binding site" evidence="7">
    <location>
        <position position="81"/>
    </location>
    <ligand>
        <name>(6S)-5-formyl-5,6,7,8-tetrahydrofolate</name>
        <dbReference type="ChEBI" id="CHEBI:57457"/>
    </ligand>
</feature>
<dbReference type="InterPro" id="IPR004520">
    <property type="entry name" value="GTPase_MnmE"/>
</dbReference>
<name>A0A2A4YTU8_9PROT</name>
<comment type="caution">
    <text evidence="10">The sequence shown here is derived from an EMBL/GenBank/DDBJ whole genome shotgun (WGS) entry which is preliminary data.</text>
</comment>
<dbReference type="GO" id="GO:0005737">
    <property type="term" value="C:cytoplasm"/>
    <property type="evidence" value="ECO:0007669"/>
    <property type="project" value="UniProtKB-SubCell"/>
</dbReference>
<evidence type="ECO:0000256" key="7">
    <source>
        <dbReference type="HAMAP-Rule" id="MF_00379"/>
    </source>
</evidence>
<proteinExistence type="inferred from homology"/>
<dbReference type="GO" id="GO:0003924">
    <property type="term" value="F:GTPase activity"/>
    <property type="evidence" value="ECO:0007669"/>
    <property type="project" value="UniProtKB-UniRule"/>
</dbReference>
<comment type="function">
    <text evidence="7">Exhibits a very high intrinsic GTPase hydrolysis rate. Involved in the addition of a carboxymethylaminomethyl (cmnm) group at the wobble position (U34) of certain tRNAs, forming tRNA-cmnm(5)s(2)U34.</text>
</comment>
<feature type="binding site" evidence="7">
    <location>
        <begin position="246"/>
        <end position="252"/>
    </location>
    <ligand>
        <name>GTP</name>
        <dbReference type="ChEBI" id="CHEBI:37565"/>
    </ligand>
</feature>
<evidence type="ECO:0000256" key="8">
    <source>
        <dbReference type="RuleBase" id="RU003313"/>
    </source>
</evidence>
<evidence type="ECO:0000256" key="2">
    <source>
        <dbReference type="ARBA" id="ARBA00022694"/>
    </source>
</evidence>
<dbReference type="Pfam" id="PF10396">
    <property type="entry name" value="TrmE_N"/>
    <property type="match status" value="1"/>
</dbReference>
<dbReference type="GO" id="GO:0005525">
    <property type="term" value="F:GTP binding"/>
    <property type="evidence" value="ECO:0007669"/>
    <property type="project" value="UniProtKB-UniRule"/>
</dbReference>
<keyword evidence="6 7" id="KW-0342">GTP-binding</keyword>
<dbReference type="InterPro" id="IPR005225">
    <property type="entry name" value="Small_GTP-bd"/>
</dbReference>
<evidence type="ECO:0000256" key="1">
    <source>
        <dbReference type="ARBA" id="ARBA00011043"/>
    </source>
</evidence>
<dbReference type="PANTHER" id="PTHR42714">
    <property type="entry name" value="TRNA MODIFICATION GTPASE GTPBP3"/>
    <property type="match status" value="1"/>
</dbReference>
<dbReference type="InterPro" id="IPR018948">
    <property type="entry name" value="GTP-bd_TrmE_N"/>
</dbReference>
<dbReference type="GO" id="GO:0046872">
    <property type="term" value="F:metal ion binding"/>
    <property type="evidence" value="ECO:0007669"/>
    <property type="project" value="UniProtKB-KW"/>
</dbReference>
<dbReference type="EMBL" id="NVUS01000027">
    <property type="protein sequence ID" value="PCI97735.1"/>
    <property type="molecule type" value="Genomic_DNA"/>
</dbReference>
<comment type="similarity">
    <text evidence="1 7 8">Belongs to the TRAFAC class TrmE-Era-EngA-EngB-Septin-like GTPase superfamily. TrmE GTPase family.</text>
</comment>
<keyword evidence="7" id="KW-0460">Magnesium</keyword>
<organism evidence="10">
    <name type="scientific">OCS116 cluster bacterium</name>
    <dbReference type="NCBI Taxonomy" id="2030921"/>
    <lineage>
        <taxon>Bacteria</taxon>
        <taxon>Pseudomonadati</taxon>
        <taxon>Pseudomonadota</taxon>
        <taxon>Alphaproteobacteria</taxon>
        <taxon>OCS116 cluster</taxon>
    </lineage>
</organism>
<comment type="subcellular location">
    <subcellularLocation>
        <location evidence="7">Cytoplasm</location>
    </subcellularLocation>
</comment>
<dbReference type="InterPro" id="IPR027417">
    <property type="entry name" value="P-loop_NTPase"/>
</dbReference>
<dbReference type="InterPro" id="IPR006073">
    <property type="entry name" value="GTP-bd"/>
</dbReference>
<dbReference type="Pfam" id="PF01926">
    <property type="entry name" value="MMR_HSR1"/>
    <property type="match status" value="1"/>
</dbReference>
<feature type="binding site" evidence="7">
    <location>
        <position position="438"/>
    </location>
    <ligand>
        <name>(6S)-5-formyl-5,6,7,8-tetrahydrofolate</name>
        <dbReference type="ChEBI" id="CHEBI:57457"/>
    </ligand>
</feature>
<keyword evidence="3 7" id="KW-0547">Nucleotide-binding</keyword>
<keyword evidence="2 7" id="KW-0819">tRNA processing</keyword>
<evidence type="ECO:0000256" key="3">
    <source>
        <dbReference type="ARBA" id="ARBA00022741"/>
    </source>
</evidence>
<comment type="caution">
    <text evidence="7">Lacks conserved residue(s) required for the propagation of feature annotation.</text>
</comment>
<gene>
    <name evidence="7" type="primary">mnmE</name>
    <name evidence="7" type="synonym">trmE</name>
    <name evidence="10" type="ORF">COB13_15165</name>
</gene>
<dbReference type="NCBIfam" id="NF003661">
    <property type="entry name" value="PRK05291.1-3"/>
    <property type="match status" value="1"/>
</dbReference>
<keyword evidence="7" id="KW-0963">Cytoplasm</keyword>
<dbReference type="NCBIfam" id="TIGR00231">
    <property type="entry name" value="small_GTP"/>
    <property type="match status" value="1"/>
</dbReference>
<dbReference type="PANTHER" id="PTHR42714:SF2">
    <property type="entry name" value="TRNA MODIFICATION GTPASE GTPBP3, MITOCHONDRIAL"/>
    <property type="match status" value="1"/>
</dbReference>
<dbReference type="EC" id="3.6.-.-" evidence="7"/>
<dbReference type="CDD" id="cd04164">
    <property type="entry name" value="trmE"/>
    <property type="match status" value="1"/>
</dbReference>
<protein>
    <recommendedName>
        <fullName evidence="7">tRNA modification GTPase MnmE</fullName>
        <ecNumber evidence="7">3.6.-.-</ecNumber>
    </recommendedName>
</protein>
<dbReference type="HAMAP" id="MF_00379">
    <property type="entry name" value="GTPase_MnmE"/>
    <property type="match status" value="1"/>
</dbReference>
<evidence type="ECO:0000313" key="10">
    <source>
        <dbReference type="EMBL" id="PCI97735.1"/>
    </source>
</evidence>
<dbReference type="Gene3D" id="3.30.1360.120">
    <property type="entry name" value="Probable tRNA modification gtpase trme, domain 1"/>
    <property type="match status" value="1"/>
</dbReference>
<comment type="cofactor">
    <cofactor evidence="7">
        <name>K(+)</name>
        <dbReference type="ChEBI" id="CHEBI:29103"/>
    </cofactor>
    <text evidence="7">Binds 1 potassium ion per subunit.</text>
</comment>